<dbReference type="InterPro" id="IPR025588">
    <property type="entry name" value="YcxB-like_C"/>
</dbReference>
<gene>
    <name evidence="3" type="ordered locus">DhcVS_1100</name>
</gene>
<feature type="transmembrane region" description="Helical" evidence="1">
    <location>
        <begin position="48"/>
        <end position="69"/>
    </location>
</feature>
<dbReference type="KEGG" id="dev:DhcVS_1100"/>
<proteinExistence type="predicted"/>
<keyword evidence="1" id="KW-0472">Membrane</keyword>
<evidence type="ECO:0000313" key="4">
    <source>
        <dbReference type="Proteomes" id="UP000002506"/>
    </source>
</evidence>
<feature type="domain" description="YcxB-like C-terminal" evidence="2">
    <location>
        <begin position="85"/>
        <end position="119"/>
    </location>
</feature>
<dbReference type="OrthoDB" id="9942007at2"/>
<dbReference type="Proteomes" id="UP000002506">
    <property type="component" value="Chromosome"/>
</dbReference>
<dbReference type="AlphaFoldDB" id="D2BIR5"/>
<keyword evidence="1" id="KW-0812">Transmembrane</keyword>
<dbReference type="eggNOG" id="ENOG5032G64">
    <property type="taxonomic scope" value="Bacteria"/>
</dbReference>
<evidence type="ECO:0000259" key="2">
    <source>
        <dbReference type="Pfam" id="PF14317"/>
    </source>
</evidence>
<accession>D2BIR5</accession>
<feature type="transmembrane region" description="Helical" evidence="1">
    <location>
        <begin position="21"/>
        <end position="42"/>
    </location>
</feature>
<sequence>MIQIEYTMDKKHLRMYMVERLKGWGIYILCVGLLGIGVGIWAEDPGNIALILGMLVFLVAIAYCGYAFLVRIIAKNSSPTDKWAFNEDGIHHATATGTGIIYWTAFKKWQKKKHFYYLKRNMLISLNFPVESIPAAKRFEFEDLLKRKIGK</sequence>
<reference evidence="3 4" key="1">
    <citation type="journal article" date="2009" name="PLoS Genet.">
        <title>Localized plasticity in the streamlined genomes of vinyl chloride respiring Dehalococcoides.</title>
        <authorList>
            <person name="McMurdie P.J."/>
            <person name="Behrens S.F."/>
            <person name="Muller J.A."/>
            <person name="Goke J."/>
            <person name="Ritalahti K.M."/>
            <person name="Wagner R."/>
            <person name="Goltsman E."/>
            <person name="Lapidus A."/>
            <person name="Holmes S."/>
            <person name="Loffler F.E."/>
            <person name="Spormann A.M."/>
        </authorList>
    </citation>
    <scope>NUCLEOTIDE SEQUENCE [LARGE SCALE GENOMIC DNA]</scope>
    <source>
        <strain evidence="3 4">VS</strain>
    </source>
</reference>
<dbReference type="Pfam" id="PF14317">
    <property type="entry name" value="YcxB"/>
    <property type="match status" value="1"/>
</dbReference>
<organism evidence="3 4">
    <name type="scientific">Dehalococcoides mccartyi (strain VS)</name>
    <dbReference type="NCBI Taxonomy" id="311424"/>
    <lineage>
        <taxon>Bacteria</taxon>
        <taxon>Bacillati</taxon>
        <taxon>Chloroflexota</taxon>
        <taxon>Dehalococcoidia</taxon>
        <taxon>Dehalococcoidales</taxon>
        <taxon>Dehalococcoidaceae</taxon>
        <taxon>Dehalococcoides</taxon>
    </lineage>
</organism>
<dbReference type="RefSeq" id="WP_012882362.1">
    <property type="nucleotide sequence ID" value="NC_013552.1"/>
</dbReference>
<evidence type="ECO:0000313" key="3">
    <source>
        <dbReference type="EMBL" id="ACZ62215.1"/>
    </source>
</evidence>
<dbReference type="EMBL" id="CP001827">
    <property type="protein sequence ID" value="ACZ62215.1"/>
    <property type="molecule type" value="Genomic_DNA"/>
</dbReference>
<name>D2BIR5_DEHMV</name>
<evidence type="ECO:0000256" key="1">
    <source>
        <dbReference type="SAM" id="Phobius"/>
    </source>
</evidence>
<protein>
    <recommendedName>
        <fullName evidence="2">YcxB-like C-terminal domain-containing protein</fullName>
    </recommendedName>
</protein>
<dbReference type="HOGENOM" id="CLU_1728375_0_0_0"/>
<keyword evidence="1" id="KW-1133">Transmembrane helix</keyword>